<evidence type="ECO:0000259" key="9">
    <source>
        <dbReference type="Pfam" id="PF25984"/>
    </source>
</evidence>
<dbReference type="InterPro" id="IPR058639">
    <property type="entry name" value="BSH_YknX-like"/>
</dbReference>
<evidence type="ECO:0000313" key="12">
    <source>
        <dbReference type="Proteomes" id="UP000636505"/>
    </source>
</evidence>
<dbReference type="GO" id="GO:0016020">
    <property type="term" value="C:membrane"/>
    <property type="evidence" value="ECO:0007669"/>
    <property type="project" value="UniProtKB-SubCell"/>
</dbReference>
<keyword evidence="4 8" id="KW-1133">Transmembrane helix</keyword>
<gene>
    <name evidence="11" type="ORF">IQ241_08775</name>
</gene>
<evidence type="ECO:0000256" key="5">
    <source>
        <dbReference type="ARBA" id="ARBA00023136"/>
    </source>
</evidence>
<comment type="caution">
    <text evidence="11">The sequence shown here is derived from an EMBL/GenBank/DDBJ whole genome shotgun (WGS) entry which is preliminary data.</text>
</comment>
<dbReference type="Gene3D" id="1.10.287.470">
    <property type="entry name" value="Helix hairpin bin"/>
    <property type="match status" value="1"/>
</dbReference>
<protein>
    <submittedName>
        <fullName evidence="11">HlyD family efflux transporter periplasmic adaptor subunit</fullName>
    </submittedName>
</protein>
<feature type="transmembrane region" description="Helical" evidence="8">
    <location>
        <begin position="55"/>
        <end position="73"/>
    </location>
</feature>
<evidence type="ECO:0000256" key="3">
    <source>
        <dbReference type="ARBA" id="ARBA00022692"/>
    </source>
</evidence>
<feature type="compositionally biased region" description="Polar residues" evidence="7">
    <location>
        <begin position="1"/>
        <end position="30"/>
    </location>
</feature>
<dbReference type="AlphaFoldDB" id="A0A8J7DQY9"/>
<feature type="coiled-coil region" evidence="6">
    <location>
        <begin position="223"/>
        <end position="363"/>
    </location>
</feature>
<feature type="domain" description="AprE-like beta-barrel" evidence="10">
    <location>
        <begin position="397"/>
        <end position="487"/>
    </location>
</feature>
<dbReference type="InterPro" id="IPR011053">
    <property type="entry name" value="Single_hybrid_motif"/>
</dbReference>
<keyword evidence="3 8" id="KW-0812">Transmembrane</keyword>
<dbReference type="Gene3D" id="2.40.50.100">
    <property type="match status" value="1"/>
</dbReference>
<comment type="subcellular location">
    <subcellularLocation>
        <location evidence="1">Membrane</location>
        <topology evidence="1">Single-pass membrane protein</topology>
    </subcellularLocation>
</comment>
<dbReference type="PANTHER" id="PTHR30386">
    <property type="entry name" value="MEMBRANE FUSION SUBUNIT OF EMRAB-TOLC MULTIDRUG EFFLUX PUMP"/>
    <property type="match status" value="1"/>
</dbReference>
<evidence type="ECO:0000256" key="7">
    <source>
        <dbReference type="SAM" id="MobiDB-lite"/>
    </source>
</evidence>
<dbReference type="RefSeq" id="WP_193906097.1">
    <property type="nucleotide sequence ID" value="NZ_JADEXG010000016.1"/>
</dbReference>
<dbReference type="Proteomes" id="UP000636505">
    <property type="component" value="Unassembled WGS sequence"/>
</dbReference>
<keyword evidence="6" id="KW-0175">Coiled coil</keyword>
<evidence type="ECO:0000256" key="8">
    <source>
        <dbReference type="SAM" id="Phobius"/>
    </source>
</evidence>
<keyword evidence="12" id="KW-1185">Reference proteome</keyword>
<evidence type="ECO:0000256" key="2">
    <source>
        <dbReference type="ARBA" id="ARBA00009477"/>
    </source>
</evidence>
<accession>A0A8J7DQY9</accession>
<evidence type="ECO:0000256" key="1">
    <source>
        <dbReference type="ARBA" id="ARBA00004167"/>
    </source>
</evidence>
<organism evidence="11 12">
    <name type="scientific">Vasconcelosia minhoensis LEGE 07310</name>
    <dbReference type="NCBI Taxonomy" id="915328"/>
    <lineage>
        <taxon>Bacteria</taxon>
        <taxon>Bacillati</taxon>
        <taxon>Cyanobacteriota</taxon>
        <taxon>Cyanophyceae</taxon>
        <taxon>Nodosilineales</taxon>
        <taxon>Cymatolegaceae</taxon>
        <taxon>Vasconcelosia</taxon>
        <taxon>Vasconcelosia minhoensis</taxon>
    </lineage>
</organism>
<dbReference type="SUPFAM" id="SSF51230">
    <property type="entry name" value="Single hybrid motif"/>
    <property type="match status" value="1"/>
</dbReference>
<reference evidence="11" key="1">
    <citation type="submission" date="2020-10" db="EMBL/GenBank/DDBJ databases">
        <authorList>
            <person name="Castelo-Branco R."/>
            <person name="Eusebio N."/>
            <person name="Adriana R."/>
            <person name="Vieira A."/>
            <person name="Brugerolle De Fraissinette N."/>
            <person name="Rezende De Castro R."/>
            <person name="Schneider M.P."/>
            <person name="Vasconcelos V."/>
            <person name="Leao P.N."/>
        </authorList>
    </citation>
    <scope>NUCLEOTIDE SEQUENCE</scope>
    <source>
        <strain evidence="11">LEGE 07310</strain>
    </source>
</reference>
<dbReference type="Pfam" id="PF25984">
    <property type="entry name" value="BSH_YknX"/>
    <property type="match status" value="1"/>
</dbReference>
<sequence length="511" mass="56624">MTQTFRNGHSTHGTNGASGSAQADSPTPNVVSPIPAQQPFEQPVILRQSPKWSRAIVYTLIGVTVASVTWAFVAQVEETVPAQGKLEPEGVVQQVQAPVGGVIEEILVEEGEVVEAGQPVATLDQTAAQAELQANREIRQRLTAENDYYRAILAGQTPGSVPSSISVDLLQGGRDRAELQASNRVYRAQISGNTEGLSPEQVERFRAAQSRLGSQQNINALQASQYREQLAQTQAQLENANSELAINQDILGRYRRLNEEGAVEELAYLQQQQEVSNSRTRVNTLREELDRLRFQIAQAEQEVTRTGFESAETLQERIAVNNQKIAEIDSQLTQRIIQNDQQVEELNSQISQLEQTLKYQVLKSPVDGTVFNLKANRPGYVANTTEPILEIVPLDSLVARVYIPNKDIGFVKIGQEVDVRIDAFPYSEFGDVDGEIVSIGSDALPPDEVFQFYRFPAEIDLNDQTLLTNGQDLELRSGMSVSASIKLRKRRVITFFTDLFVRKRDNFTSGG</sequence>
<comment type="similarity">
    <text evidence="2">Belongs to the membrane fusion protein (MFP) (TC 8.A.1) family.</text>
</comment>
<evidence type="ECO:0000256" key="4">
    <source>
        <dbReference type="ARBA" id="ARBA00022989"/>
    </source>
</evidence>
<dbReference type="EMBL" id="JADEXG010000016">
    <property type="protein sequence ID" value="MBE9077389.1"/>
    <property type="molecule type" value="Genomic_DNA"/>
</dbReference>
<dbReference type="PRINTS" id="PR01490">
    <property type="entry name" value="RTXTOXIND"/>
</dbReference>
<feature type="region of interest" description="Disordered" evidence="7">
    <location>
        <begin position="1"/>
        <end position="35"/>
    </location>
</feature>
<dbReference type="InterPro" id="IPR058982">
    <property type="entry name" value="Beta-barrel_AprE"/>
</dbReference>
<evidence type="ECO:0000313" key="11">
    <source>
        <dbReference type="EMBL" id="MBE9077389.1"/>
    </source>
</evidence>
<proteinExistence type="inferred from homology"/>
<dbReference type="InterPro" id="IPR050739">
    <property type="entry name" value="MFP"/>
</dbReference>
<evidence type="ECO:0000256" key="6">
    <source>
        <dbReference type="SAM" id="Coils"/>
    </source>
</evidence>
<dbReference type="PANTHER" id="PTHR30386:SF26">
    <property type="entry name" value="TRANSPORT PROTEIN COMB"/>
    <property type="match status" value="1"/>
</dbReference>
<dbReference type="Pfam" id="PF26002">
    <property type="entry name" value="Beta-barrel_AprE"/>
    <property type="match status" value="1"/>
</dbReference>
<evidence type="ECO:0000259" key="10">
    <source>
        <dbReference type="Pfam" id="PF26002"/>
    </source>
</evidence>
<name>A0A8J7DQY9_9CYAN</name>
<keyword evidence="5 8" id="KW-0472">Membrane</keyword>
<feature type="domain" description="YknX-like barrel-sandwich hybrid" evidence="9">
    <location>
        <begin position="98"/>
        <end position="392"/>
    </location>
</feature>
<dbReference type="Gene3D" id="2.40.30.170">
    <property type="match status" value="1"/>
</dbReference>